<feature type="domain" description="Putative zinc-ribbon" evidence="3">
    <location>
        <begin position="63"/>
        <end position="86"/>
    </location>
</feature>
<keyword evidence="5" id="KW-1185">Reference proteome</keyword>
<evidence type="ECO:0000256" key="1">
    <source>
        <dbReference type="SAM" id="MobiDB-lite"/>
    </source>
</evidence>
<dbReference type="Pfam" id="PF13248">
    <property type="entry name" value="Zn_ribbon_3"/>
    <property type="match status" value="1"/>
</dbReference>
<evidence type="ECO:0000256" key="2">
    <source>
        <dbReference type="SAM" id="Phobius"/>
    </source>
</evidence>
<evidence type="ECO:0000259" key="3">
    <source>
        <dbReference type="Pfam" id="PF13248"/>
    </source>
</evidence>
<dbReference type="Proteomes" id="UP000289708">
    <property type="component" value="Unassembled WGS sequence"/>
</dbReference>
<organism evidence="4 5">
    <name type="scientific">Hansschlegelia zhihuaiae</name>
    <dbReference type="NCBI Taxonomy" id="405005"/>
    <lineage>
        <taxon>Bacteria</taxon>
        <taxon>Pseudomonadati</taxon>
        <taxon>Pseudomonadota</taxon>
        <taxon>Alphaproteobacteria</taxon>
        <taxon>Hyphomicrobiales</taxon>
        <taxon>Methylopilaceae</taxon>
        <taxon>Hansschlegelia</taxon>
    </lineage>
</organism>
<protein>
    <submittedName>
        <fullName evidence="4">Zinc ribbon domain-containing protein</fullName>
    </submittedName>
</protein>
<feature type="compositionally biased region" description="Pro residues" evidence="1">
    <location>
        <begin position="86"/>
        <end position="95"/>
    </location>
</feature>
<feature type="transmembrane region" description="Helical" evidence="2">
    <location>
        <begin position="28"/>
        <end position="45"/>
    </location>
</feature>
<evidence type="ECO:0000313" key="4">
    <source>
        <dbReference type="EMBL" id="RXF72089.1"/>
    </source>
</evidence>
<dbReference type="EMBL" id="RYFI01000014">
    <property type="protein sequence ID" value="RXF72089.1"/>
    <property type="molecule type" value="Genomic_DNA"/>
</dbReference>
<accession>A0A4Q0MGH0</accession>
<sequence length="106" mass="11972">MELLILAALLGLIPAAIARSKGRSFGLWWFYGAMILIVALPHALIMRPNREMIDAEREREGLRRCPFCAEFIRPEAIVCKHCGRDLPPPALPPTQAPRAKALWEDR</sequence>
<dbReference type="InterPro" id="IPR059113">
    <property type="entry name" value="Znf_ribbon"/>
</dbReference>
<reference evidence="4 5" key="1">
    <citation type="submission" date="2018-12" db="EMBL/GenBank/DDBJ databases">
        <title>bacterium Hansschlegelia zhihuaiae S113.</title>
        <authorList>
            <person name="He J."/>
        </authorList>
    </citation>
    <scope>NUCLEOTIDE SEQUENCE [LARGE SCALE GENOMIC DNA]</scope>
    <source>
        <strain evidence="4 5">S 113</strain>
    </source>
</reference>
<keyword evidence="2" id="KW-1133">Transmembrane helix</keyword>
<feature type="region of interest" description="Disordered" evidence="1">
    <location>
        <begin position="86"/>
        <end position="106"/>
    </location>
</feature>
<comment type="caution">
    <text evidence="4">The sequence shown here is derived from an EMBL/GenBank/DDBJ whole genome shotgun (WGS) entry which is preliminary data.</text>
</comment>
<name>A0A4Q0MGH0_9HYPH</name>
<keyword evidence="2" id="KW-0812">Transmembrane</keyword>
<evidence type="ECO:0000313" key="5">
    <source>
        <dbReference type="Proteomes" id="UP000289708"/>
    </source>
</evidence>
<proteinExistence type="predicted"/>
<dbReference type="OrthoDB" id="8455740at2"/>
<dbReference type="AlphaFoldDB" id="A0A4Q0MGH0"/>
<gene>
    <name evidence="4" type="ORF">EK403_14870</name>
</gene>
<dbReference type="RefSeq" id="WP_128778256.1">
    <property type="nucleotide sequence ID" value="NZ_RYFI01000014.1"/>
</dbReference>
<keyword evidence="2" id="KW-0472">Membrane</keyword>